<evidence type="ECO:0000313" key="2">
    <source>
        <dbReference type="Proteomes" id="UP000198734"/>
    </source>
</evidence>
<name>A0A1I5XT85_9BACI</name>
<dbReference type="STRING" id="126156.SAMN05421670_1694"/>
<keyword evidence="2" id="KW-1185">Reference proteome</keyword>
<proteinExistence type="predicted"/>
<sequence length="110" mass="12354">MEKVIATTAAQDLITQLQKQHGKLIFVHSEGCCDGTSPICMTEGDFYLGSRDEKIGEVMNVPYFMHASNSSYWQHLQIVIDVQNGMGNSFSLESSNDMSFIIRSKIMENK</sequence>
<dbReference type="PIRSF" id="PIRSF009151">
    <property type="entry name" value="DUF779"/>
    <property type="match status" value="1"/>
</dbReference>
<dbReference type="EMBL" id="FOXU01000002">
    <property type="protein sequence ID" value="SFQ34957.1"/>
    <property type="molecule type" value="Genomic_DNA"/>
</dbReference>
<dbReference type="RefSeq" id="WP_093536138.1">
    <property type="nucleotide sequence ID" value="NZ_FOXU01000002.1"/>
</dbReference>
<dbReference type="OrthoDB" id="3725739at2"/>
<accession>A0A1I5XT85</accession>
<gene>
    <name evidence="1" type="ORF">SAMN05421670_1694</name>
</gene>
<evidence type="ECO:0000313" key="1">
    <source>
        <dbReference type="EMBL" id="SFQ34957.1"/>
    </source>
</evidence>
<dbReference type="InterPro" id="IPR008497">
    <property type="entry name" value="DUF779"/>
</dbReference>
<dbReference type="Proteomes" id="UP000198734">
    <property type="component" value="Unassembled WGS sequence"/>
</dbReference>
<dbReference type="Pfam" id="PF05610">
    <property type="entry name" value="DUF779"/>
    <property type="match status" value="1"/>
</dbReference>
<protein>
    <recommendedName>
        <fullName evidence="3">Acetaldehyde dehydrogenase</fullName>
    </recommendedName>
</protein>
<reference evidence="2" key="1">
    <citation type="submission" date="2016-10" db="EMBL/GenBank/DDBJ databases">
        <authorList>
            <person name="Varghese N."/>
            <person name="Submissions S."/>
        </authorList>
    </citation>
    <scope>NUCLEOTIDE SEQUENCE [LARGE SCALE GENOMIC DNA]</scope>
    <source>
        <strain evidence="2">DSM 11706</strain>
    </source>
</reference>
<evidence type="ECO:0008006" key="3">
    <source>
        <dbReference type="Google" id="ProtNLM"/>
    </source>
</evidence>
<organism evidence="1 2">
    <name type="scientific">Psychrobacillus psychrotolerans</name>
    <dbReference type="NCBI Taxonomy" id="126156"/>
    <lineage>
        <taxon>Bacteria</taxon>
        <taxon>Bacillati</taxon>
        <taxon>Bacillota</taxon>
        <taxon>Bacilli</taxon>
        <taxon>Bacillales</taxon>
        <taxon>Bacillaceae</taxon>
        <taxon>Psychrobacillus</taxon>
    </lineage>
</organism>
<dbReference type="AlphaFoldDB" id="A0A1I5XT85"/>